<gene>
    <name evidence="2" type="ORF">SO694_00023347</name>
</gene>
<evidence type="ECO:0000313" key="3">
    <source>
        <dbReference type="Proteomes" id="UP001363151"/>
    </source>
</evidence>
<feature type="transmembrane region" description="Helical" evidence="1">
    <location>
        <begin position="95"/>
        <end position="116"/>
    </location>
</feature>
<feature type="transmembrane region" description="Helical" evidence="1">
    <location>
        <begin position="123"/>
        <end position="146"/>
    </location>
</feature>
<sequence>MFAFDHASLVDADRRYLEALHGRAVSAANVTALYASTLEATDGGACLAPREKSCLDGFCSAGDWRDYRRSPLFGCRGGLGAGLPSYELFERATTAASALGGAALGGVGLHACLGLAGRGRARFVAVAAPALALHAAAGFAGAAALFRAVEAAALVAFPHPASAAMAKAHYDAVLRNGYLLVTAVVTLGAAAVALVAPPRRVPRLDLASWRLDAPAGARRDDS</sequence>
<evidence type="ECO:0000313" key="2">
    <source>
        <dbReference type="EMBL" id="KAK7238404.1"/>
    </source>
</evidence>
<comment type="caution">
    <text evidence="2">The sequence shown here is derived from an EMBL/GenBank/DDBJ whole genome shotgun (WGS) entry which is preliminary data.</text>
</comment>
<keyword evidence="1" id="KW-1133">Transmembrane helix</keyword>
<dbReference type="Proteomes" id="UP001363151">
    <property type="component" value="Unassembled WGS sequence"/>
</dbReference>
<proteinExistence type="predicted"/>
<protein>
    <submittedName>
        <fullName evidence="2">Uncharacterized protein</fullName>
    </submittedName>
</protein>
<evidence type="ECO:0000256" key="1">
    <source>
        <dbReference type="SAM" id="Phobius"/>
    </source>
</evidence>
<feature type="transmembrane region" description="Helical" evidence="1">
    <location>
        <begin position="177"/>
        <end position="196"/>
    </location>
</feature>
<accession>A0ABR1FTM1</accession>
<name>A0ABR1FTM1_AURAN</name>
<keyword evidence="1" id="KW-0812">Transmembrane</keyword>
<keyword evidence="3" id="KW-1185">Reference proteome</keyword>
<keyword evidence="1" id="KW-0472">Membrane</keyword>
<dbReference type="EMBL" id="JBBJCI010000230">
    <property type="protein sequence ID" value="KAK7238404.1"/>
    <property type="molecule type" value="Genomic_DNA"/>
</dbReference>
<organism evidence="2 3">
    <name type="scientific">Aureococcus anophagefferens</name>
    <name type="common">Harmful bloom alga</name>
    <dbReference type="NCBI Taxonomy" id="44056"/>
    <lineage>
        <taxon>Eukaryota</taxon>
        <taxon>Sar</taxon>
        <taxon>Stramenopiles</taxon>
        <taxon>Ochrophyta</taxon>
        <taxon>Pelagophyceae</taxon>
        <taxon>Pelagomonadales</taxon>
        <taxon>Pelagomonadaceae</taxon>
        <taxon>Aureococcus</taxon>
    </lineage>
</organism>
<reference evidence="2 3" key="1">
    <citation type="submission" date="2024-03" db="EMBL/GenBank/DDBJ databases">
        <title>Aureococcus anophagefferens CCMP1851 and Kratosvirus quantuckense: Draft genome of a second virus-susceptible host strain in the model system.</title>
        <authorList>
            <person name="Chase E."/>
            <person name="Truchon A.R."/>
            <person name="Schepens W."/>
            <person name="Wilhelm S.W."/>
        </authorList>
    </citation>
    <scope>NUCLEOTIDE SEQUENCE [LARGE SCALE GENOMIC DNA]</scope>
    <source>
        <strain evidence="2 3">CCMP1851</strain>
    </source>
</reference>